<organism evidence="1">
    <name type="scientific">marine sediment metagenome</name>
    <dbReference type="NCBI Taxonomy" id="412755"/>
    <lineage>
        <taxon>unclassified sequences</taxon>
        <taxon>metagenomes</taxon>
        <taxon>ecological metagenomes</taxon>
    </lineage>
</organism>
<comment type="caution">
    <text evidence="1">The sequence shown here is derived from an EMBL/GenBank/DDBJ whole genome shotgun (WGS) entry which is preliminary data.</text>
</comment>
<evidence type="ECO:0008006" key="2">
    <source>
        <dbReference type="Google" id="ProtNLM"/>
    </source>
</evidence>
<name>A0A0F9CYC0_9ZZZZ</name>
<accession>A0A0F9CYC0</accession>
<dbReference type="EMBL" id="LAZR01041971">
    <property type="protein sequence ID" value="KKL10661.1"/>
    <property type="molecule type" value="Genomic_DNA"/>
</dbReference>
<dbReference type="AlphaFoldDB" id="A0A0F9CYC0"/>
<sequence length="124" mass="14510">MENEELNLKLAKWLGWKLHYQYYDEDKRFPYFIPSGKPWRTHKIDGRPLPNFTESLDDCFKWLMPKLVELGFDNVAVQFTWQKGYYGEGHCAHLFRNHIGKTAYANTPALALCKAVEKLIDGKG</sequence>
<gene>
    <name evidence="1" type="ORF">LCGC14_2553610</name>
</gene>
<evidence type="ECO:0000313" key="1">
    <source>
        <dbReference type="EMBL" id="KKL10661.1"/>
    </source>
</evidence>
<reference evidence="1" key="1">
    <citation type="journal article" date="2015" name="Nature">
        <title>Complex archaea that bridge the gap between prokaryotes and eukaryotes.</title>
        <authorList>
            <person name="Spang A."/>
            <person name="Saw J.H."/>
            <person name="Jorgensen S.L."/>
            <person name="Zaremba-Niedzwiedzka K."/>
            <person name="Martijn J."/>
            <person name="Lind A.E."/>
            <person name="van Eijk R."/>
            <person name="Schleper C."/>
            <person name="Guy L."/>
            <person name="Ettema T.J."/>
        </authorList>
    </citation>
    <scope>NUCLEOTIDE SEQUENCE</scope>
</reference>
<protein>
    <recommendedName>
        <fullName evidence="2">Phage ABA sandwich domain-containing protein</fullName>
    </recommendedName>
</protein>
<proteinExistence type="predicted"/>